<comment type="caution">
    <text evidence="2">The sequence shown here is derived from an EMBL/GenBank/DDBJ whole genome shotgun (WGS) entry which is preliminary data.</text>
</comment>
<keyword evidence="3" id="KW-1185">Reference proteome</keyword>
<gene>
    <name evidence="2" type="ORF">AK812_SmicGene31031</name>
</gene>
<evidence type="ECO:0000313" key="3">
    <source>
        <dbReference type="Proteomes" id="UP000186817"/>
    </source>
</evidence>
<evidence type="ECO:0000256" key="1">
    <source>
        <dbReference type="SAM" id="MobiDB-lite"/>
    </source>
</evidence>
<sequence>MVAELKAPRNLGEKTCPEAETDTFVFPAKRSGEATGQGPSNFAEKQQSTEPLAPGDLQEVEDLLRDDFDDEAAEAIPPRDDLSVQGQTMSSSEVEEVQGMASDLEVTVAVNQDEKKLLLMKTLENPHIWYHTEFPHEEEAAGMTKEMKSMRDFGVFDEVDIDKVRVKLWNQLSPRSYTQQVEDKDETFASTPSFTTLPLLLTLAIAMGWHISMGDMSTAFLHALVNEDFYLRIFIRKDALCEMVEAS</sequence>
<name>A0A1Q9CXT1_SYMMI</name>
<reference evidence="2 3" key="1">
    <citation type="submission" date="2016-02" db="EMBL/GenBank/DDBJ databases">
        <title>Genome analysis of coral dinoflagellate symbionts highlights evolutionary adaptations to a symbiotic lifestyle.</title>
        <authorList>
            <person name="Aranda M."/>
            <person name="Li Y."/>
            <person name="Liew Y.J."/>
            <person name="Baumgarten S."/>
            <person name="Simakov O."/>
            <person name="Wilson M."/>
            <person name="Piel J."/>
            <person name="Ashoor H."/>
            <person name="Bougouffa S."/>
            <person name="Bajic V.B."/>
            <person name="Ryu T."/>
            <person name="Ravasi T."/>
            <person name="Bayer T."/>
            <person name="Micklem G."/>
            <person name="Kim H."/>
            <person name="Bhak J."/>
            <person name="Lajeunesse T.C."/>
            <person name="Voolstra C.R."/>
        </authorList>
    </citation>
    <scope>NUCLEOTIDE SEQUENCE [LARGE SCALE GENOMIC DNA]</scope>
    <source>
        <strain evidence="2 3">CCMP2467</strain>
    </source>
</reference>
<accession>A0A1Q9CXT1</accession>
<protein>
    <recommendedName>
        <fullName evidence="4">Reverse transcriptase Ty1/copia-type domain-containing protein</fullName>
    </recommendedName>
</protein>
<dbReference type="OrthoDB" id="448915at2759"/>
<evidence type="ECO:0000313" key="2">
    <source>
        <dbReference type="EMBL" id="OLP87730.1"/>
    </source>
</evidence>
<dbReference type="Proteomes" id="UP000186817">
    <property type="component" value="Unassembled WGS sequence"/>
</dbReference>
<organism evidence="2 3">
    <name type="scientific">Symbiodinium microadriaticum</name>
    <name type="common">Dinoflagellate</name>
    <name type="synonym">Zooxanthella microadriatica</name>
    <dbReference type="NCBI Taxonomy" id="2951"/>
    <lineage>
        <taxon>Eukaryota</taxon>
        <taxon>Sar</taxon>
        <taxon>Alveolata</taxon>
        <taxon>Dinophyceae</taxon>
        <taxon>Suessiales</taxon>
        <taxon>Symbiodiniaceae</taxon>
        <taxon>Symbiodinium</taxon>
    </lineage>
</organism>
<feature type="region of interest" description="Disordered" evidence="1">
    <location>
        <begin position="1"/>
        <end position="56"/>
    </location>
</feature>
<dbReference type="AlphaFoldDB" id="A0A1Q9CXT1"/>
<dbReference type="EMBL" id="LSRX01000845">
    <property type="protein sequence ID" value="OLP87730.1"/>
    <property type="molecule type" value="Genomic_DNA"/>
</dbReference>
<evidence type="ECO:0008006" key="4">
    <source>
        <dbReference type="Google" id="ProtNLM"/>
    </source>
</evidence>
<feature type="compositionally biased region" description="Polar residues" evidence="1">
    <location>
        <begin position="37"/>
        <end position="50"/>
    </location>
</feature>
<proteinExistence type="predicted"/>